<evidence type="ECO:0000313" key="1">
    <source>
        <dbReference type="EMBL" id="KAJ2794294.1"/>
    </source>
</evidence>
<organism evidence="1 2">
    <name type="scientific">Coemansia helicoidea</name>
    <dbReference type="NCBI Taxonomy" id="1286919"/>
    <lineage>
        <taxon>Eukaryota</taxon>
        <taxon>Fungi</taxon>
        <taxon>Fungi incertae sedis</taxon>
        <taxon>Zoopagomycota</taxon>
        <taxon>Kickxellomycotina</taxon>
        <taxon>Kickxellomycetes</taxon>
        <taxon>Kickxellales</taxon>
        <taxon>Kickxellaceae</taxon>
        <taxon>Coemansia</taxon>
    </lineage>
</organism>
<proteinExistence type="predicted"/>
<protein>
    <submittedName>
        <fullName evidence="1">Ferroxidase fet3</fullName>
    </submittedName>
</protein>
<reference evidence="1" key="1">
    <citation type="submission" date="2022-07" db="EMBL/GenBank/DDBJ databases">
        <title>Phylogenomic reconstructions and comparative analyses of Kickxellomycotina fungi.</title>
        <authorList>
            <person name="Reynolds N.K."/>
            <person name="Stajich J.E."/>
            <person name="Barry K."/>
            <person name="Grigoriev I.V."/>
            <person name="Crous P."/>
            <person name="Smith M.E."/>
        </authorList>
    </citation>
    <scope>NUCLEOTIDE SEQUENCE</scope>
    <source>
        <strain evidence="1">BCRC 34780</strain>
    </source>
</reference>
<name>A0ACC1KSS0_9FUNG</name>
<accession>A0ACC1KSS0</accession>
<dbReference type="Proteomes" id="UP001140087">
    <property type="component" value="Unassembled WGS sequence"/>
</dbReference>
<comment type="caution">
    <text evidence="1">The sequence shown here is derived from an EMBL/GenBank/DDBJ whole genome shotgun (WGS) entry which is preliminary data.</text>
</comment>
<sequence>YSPQAPLLNDTATNSTVDWDFFQDIDLVPIDKIPAPGVNKWVPLEVHTSIFDDYREHLAFNNRTYQTPVVPSLTTALTTGYQAYYPDVYGFKSYPVIVDSMENVEIAIFNKDVNSHPFHMHGNNFFVQVRGSLDKDPAKRKTAGSFPVRRDTITVPPQEYAIIRFVGDNPGIWLFHCHMEFHMEQGLALTFVVAPYRIIANTTLPDQYKRNCDLMGIPNAGNAMGRTGLDMAGDPRGPFPLSGF</sequence>
<evidence type="ECO:0000313" key="2">
    <source>
        <dbReference type="Proteomes" id="UP001140087"/>
    </source>
</evidence>
<feature type="non-terminal residue" evidence="1">
    <location>
        <position position="1"/>
    </location>
</feature>
<keyword evidence="2" id="KW-1185">Reference proteome</keyword>
<gene>
    <name evidence="1" type="primary">FET3_7</name>
    <name evidence="1" type="ORF">H4R21_005556</name>
</gene>
<dbReference type="EMBL" id="JANBUN010002563">
    <property type="protein sequence ID" value="KAJ2794294.1"/>
    <property type="molecule type" value="Genomic_DNA"/>
</dbReference>